<dbReference type="KEGG" id="ahz:APS56_10735"/>
<dbReference type="SUPFAM" id="SSF56801">
    <property type="entry name" value="Acetyl-CoA synthetase-like"/>
    <property type="match status" value="1"/>
</dbReference>
<dbReference type="PANTHER" id="PTHR36932:SF1">
    <property type="entry name" value="CAPSULAR POLYSACCHARIDE BIOSYNTHESIS PROTEIN"/>
    <property type="match status" value="1"/>
</dbReference>
<dbReference type="PATRIC" id="fig|1736674.3.peg.2201"/>
<gene>
    <name evidence="1" type="ORF">APS56_10735</name>
</gene>
<dbReference type="EMBL" id="CP012898">
    <property type="protein sequence ID" value="ALJ05568.1"/>
    <property type="molecule type" value="Genomic_DNA"/>
</dbReference>
<keyword evidence="2" id="KW-1185">Reference proteome</keyword>
<proteinExistence type="predicted"/>
<evidence type="ECO:0000313" key="2">
    <source>
        <dbReference type="Proteomes" id="UP000057981"/>
    </source>
</evidence>
<dbReference type="STRING" id="1736674.APS56_10735"/>
<dbReference type="Gene3D" id="3.40.50.12780">
    <property type="entry name" value="N-terminal domain of ligase-like"/>
    <property type="match status" value="1"/>
</dbReference>
<dbReference type="PANTHER" id="PTHR36932">
    <property type="entry name" value="CAPSULAR POLYSACCHARIDE BIOSYNTHESIS PROTEIN"/>
    <property type="match status" value="1"/>
</dbReference>
<organism evidence="1 2">
    <name type="scientific">Pseudalgibacter alginicilyticus</name>
    <dbReference type="NCBI Taxonomy" id="1736674"/>
    <lineage>
        <taxon>Bacteria</taxon>
        <taxon>Pseudomonadati</taxon>
        <taxon>Bacteroidota</taxon>
        <taxon>Flavobacteriia</taxon>
        <taxon>Flavobacteriales</taxon>
        <taxon>Flavobacteriaceae</taxon>
        <taxon>Pseudalgibacter</taxon>
    </lineage>
</organism>
<dbReference type="OrthoDB" id="580775at2"/>
<dbReference type="AlphaFoldDB" id="A0A0P0D637"/>
<sequence length="435" mass="50751">MKLFNLSLQFNGFPLKKGQSILNDIHRKSNNEFTEYLNIRKKDIVSHHLKHNSFYKTFAKNANLNNWNTIPIMTKDHLQQPLEKRLSEGYNEKNVYINKTSGSSGNPFIFAKDRLCHALTWSVFINRYSWFNIDLNTSKQARFYGIPLNKKNYYKERFKDFLSNRYRFSVFDLSDTQLEKNLIKFKTSKFEYINGYTSSIVQFTKFLKQKNIVLKTICPSLKGCIVTSEMLFKEDRQLIETQFGIPIINEYGAAELGLIAFQNTNNEWIINNEDLYVEILDDSNNILPYGEEGKIVITSLYNKAHPFIRYELGDIGILSKNSTIEKPILEKLIGRTNDIVVLPSGKKAAGLSFYYVTKTIIENNTPVKEFIVEQVKLDTFKITYVSHYELSKEKLKAISKAIDNYLEPNLHIIFKREDQLIRSERGKLKQFTSHL</sequence>
<dbReference type="RefSeq" id="WP_054727951.1">
    <property type="nucleotide sequence ID" value="NZ_CP012898.1"/>
</dbReference>
<evidence type="ECO:0000313" key="1">
    <source>
        <dbReference type="EMBL" id="ALJ05568.1"/>
    </source>
</evidence>
<dbReference type="Proteomes" id="UP000057981">
    <property type="component" value="Chromosome"/>
</dbReference>
<accession>A0A0P0D637</accession>
<dbReference type="InterPro" id="IPR053158">
    <property type="entry name" value="CapK_Type1_Caps_Biosynth"/>
</dbReference>
<dbReference type="InterPro" id="IPR042099">
    <property type="entry name" value="ANL_N_sf"/>
</dbReference>
<name>A0A0P0D637_9FLAO</name>
<reference evidence="1 2" key="1">
    <citation type="submission" date="2015-10" db="EMBL/GenBank/DDBJ databases">
        <authorList>
            <person name="Gilbert D.G."/>
        </authorList>
    </citation>
    <scope>NUCLEOTIDE SEQUENCE [LARGE SCALE GENOMIC DNA]</scope>
    <source>
        <strain evidence="2">HZ-22</strain>
    </source>
</reference>
<protein>
    <submittedName>
        <fullName evidence="1">AMP-binding protein</fullName>
    </submittedName>
</protein>